<feature type="binding site" evidence="10">
    <location>
        <position position="143"/>
    </location>
    <ligand>
        <name>ATP</name>
        <dbReference type="ChEBI" id="CHEBI:30616"/>
    </ligand>
</feature>
<evidence type="ECO:0000256" key="7">
    <source>
        <dbReference type="ARBA" id="ARBA00022840"/>
    </source>
</evidence>
<dbReference type="SUPFAM" id="SSF81631">
    <property type="entry name" value="PAP/OAS1 substrate-binding domain"/>
    <property type="match status" value="1"/>
</dbReference>
<evidence type="ECO:0000259" key="11">
    <source>
        <dbReference type="Pfam" id="PF01909"/>
    </source>
</evidence>
<dbReference type="KEGG" id="iho:Igni_0849"/>
<evidence type="ECO:0000256" key="9">
    <source>
        <dbReference type="ARBA" id="ARBA00022884"/>
    </source>
</evidence>
<dbReference type="CDD" id="cd05400">
    <property type="entry name" value="NT_2-5OAS_ClassI-CCAase"/>
    <property type="match status" value="1"/>
</dbReference>
<dbReference type="eggNOG" id="arCOG04249">
    <property type="taxonomic scope" value="Archaea"/>
</dbReference>
<dbReference type="PIRSF" id="PIRSF005335">
    <property type="entry name" value="CCA_arch"/>
    <property type="match status" value="1"/>
</dbReference>
<feature type="binding site" evidence="10">
    <location>
        <position position="55"/>
    </location>
    <ligand>
        <name>ATP</name>
        <dbReference type="ChEBI" id="CHEBI:30616"/>
    </ligand>
</feature>
<comment type="miscellaneous">
    <text evidence="10">A single active site specifically recognizes both ATP and CTP and is responsible for their addition.</text>
</comment>
<feature type="binding site" evidence="10">
    <location>
        <position position="175"/>
    </location>
    <ligand>
        <name>ATP</name>
        <dbReference type="ChEBI" id="CHEBI:30616"/>
    </ligand>
</feature>
<dbReference type="Pfam" id="PF01909">
    <property type="entry name" value="NTP_transf_2"/>
    <property type="match status" value="1"/>
</dbReference>
<name>A8AAS9_IGNH4</name>
<evidence type="ECO:0000256" key="4">
    <source>
        <dbReference type="ARBA" id="ARBA00022723"/>
    </source>
</evidence>
<evidence type="ECO:0000313" key="15">
    <source>
        <dbReference type="Proteomes" id="UP000000262"/>
    </source>
</evidence>
<feature type="binding site" evidence="10">
    <location>
        <position position="67"/>
    </location>
    <ligand>
        <name>Mg(2+)</name>
        <dbReference type="ChEBI" id="CHEBI:18420"/>
    </ligand>
</feature>
<feature type="domain" description="Polymerase nucleotidyl transferase" evidence="11">
    <location>
        <begin position="37"/>
        <end position="143"/>
    </location>
</feature>
<comment type="cofactor">
    <cofactor evidence="10">
        <name>Mg(2+)</name>
        <dbReference type="ChEBI" id="CHEBI:18420"/>
    </cofactor>
</comment>
<dbReference type="GO" id="GO:0160016">
    <property type="term" value="F:CCACCA tRNA nucleotidyltransferase activity"/>
    <property type="evidence" value="ECO:0007669"/>
    <property type="project" value="RHEA"/>
</dbReference>
<evidence type="ECO:0000256" key="8">
    <source>
        <dbReference type="ARBA" id="ARBA00022842"/>
    </source>
</evidence>
<feature type="binding site" evidence="10">
    <location>
        <position position="175"/>
    </location>
    <ligand>
        <name>CTP</name>
        <dbReference type="ChEBI" id="CHEBI:37563"/>
    </ligand>
</feature>
<evidence type="ECO:0000313" key="14">
    <source>
        <dbReference type="EMBL" id="ABU82031.1"/>
    </source>
</evidence>
<dbReference type="PhylomeDB" id="A8AAS9"/>
<dbReference type="InterPro" id="IPR015329">
    <property type="entry name" value="tRNA_NucTransf2"/>
</dbReference>
<evidence type="ECO:0000259" key="12">
    <source>
        <dbReference type="Pfam" id="PF09249"/>
    </source>
</evidence>
<reference evidence="14 15" key="1">
    <citation type="journal article" date="2008" name="Genome Biol.">
        <title>A genomic analysis of the archaeal system Ignicoccus hospitalis-Nanoarchaeum equitans.</title>
        <authorList>
            <person name="Podar M."/>
            <person name="Anderson I."/>
            <person name="Makarova K.S."/>
            <person name="Elkins J.G."/>
            <person name="Ivanova N."/>
            <person name="Wall M.A."/>
            <person name="Lykidis A."/>
            <person name="Mavromatis K."/>
            <person name="Sun H."/>
            <person name="Hudson M.E."/>
            <person name="Chen W."/>
            <person name="Deciu C."/>
            <person name="Hutchison D."/>
            <person name="Eads J.R."/>
            <person name="Anderson A."/>
            <person name="Fernandes F."/>
            <person name="Szeto E."/>
            <person name="Lapidus A."/>
            <person name="Kyrpides N.C."/>
            <person name="Saier M.H.Jr."/>
            <person name="Richardson P.M."/>
            <person name="Rachel R."/>
            <person name="Huber H."/>
            <person name="Eisen J.A."/>
            <person name="Koonin E.V."/>
            <person name="Keller M."/>
            <person name="Stetter K.O."/>
        </authorList>
    </citation>
    <scope>NUCLEOTIDE SEQUENCE [LARGE SCALE GENOMIC DNA]</scope>
    <source>
        <strain evidence="15">KIN4/I / DSM 18386 / JCM 14125</strain>
    </source>
</reference>
<feature type="binding site" evidence="10">
    <location>
        <position position="58"/>
    </location>
    <ligand>
        <name>ATP</name>
        <dbReference type="ChEBI" id="CHEBI:30616"/>
    </ligand>
</feature>
<feature type="binding site" evidence="10">
    <location>
        <position position="55"/>
    </location>
    <ligand>
        <name>CTP</name>
        <dbReference type="ChEBI" id="CHEBI:37563"/>
    </ligand>
</feature>
<dbReference type="OrthoDB" id="7378at2157"/>
<dbReference type="EMBL" id="CP000816">
    <property type="protein sequence ID" value="ABU82031.1"/>
    <property type="molecule type" value="Genomic_DNA"/>
</dbReference>
<dbReference type="STRING" id="453591.Igni_0849"/>
<evidence type="ECO:0000256" key="10">
    <source>
        <dbReference type="HAMAP-Rule" id="MF_01264"/>
    </source>
</evidence>
<dbReference type="InterPro" id="IPR008229">
    <property type="entry name" value="CCA-adding_arc"/>
</dbReference>
<feature type="binding site" evidence="10">
    <location>
        <position position="58"/>
    </location>
    <ligand>
        <name>CTP</name>
        <dbReference type="ChEBI" id="CHEBI:37563"/>
    </ligand>
</feature>
<keyword evidence="3 10" id="KW-0548">Nucleotidyltransferase</keyword>
<dbReference type="GO" id="GO:0042245">
    <property type="term" value="P:RNA repair"/>
    <property type="evidence" value="ECO:0007669"/>
    <property type="project" value="UniProtKB-KW"/>
</dbReference>
<feature type="binding site" evidence="10">
    <location>
        <position position="166"/>
    </location>
    <ligand>
        <name>ATP</name>
        <dbReference type="ChEBI" id="CHEBI:30616"/>
    </ligand>
</feature>
<dbReference type="Pfam" id="PF09249">
    <property type="entry name" value="tRNA_NucTransf2"/>
    <property type="match status" value="1"/>
</dbReference>
<dbReference type="SUPFAM" id="SSF55003">
    <property type="entry name" value="PAP/Archaeal CCA-adding enzyme, C-terminal domain"/>
    <property type="match status" value="1"/>
</dbReference>
<comment type="catalytic activity">
    <reaction evidence="10">
        <text>a tRNA with a 3' CCA end + 2 CTP + ATP = a tRNA with a 3' CCACCA end + 3 diphosphate</text>
        <dbReference type="Rhea" id="RHEA:76235"/>
        <dbReference type="Rhea" id="RHEA-COMP:10468"/>
        <dbReference type="Rhea" id="RHEA-COMP:18655"/>
        <dbReference type="ChEBI" id="CHEBI:30616"/>
        <dbReference type="ChEBI" id="CHEBI:33019"/>
        <dbReference type="ChEBI" id="CHEBI:37563"/>
        <dbReference type="ChEBI" id="CHEBI:83071"/>
        <dbReference type="ChEBI" id="CHEBI:195187"/>
    </reaction>
</comment>
<dbReference type="NCBIfam" id="TIGR03671">
    <property type="entry name" value="cca_archaeal"/>
    <property type="match status" value="1"/>
</dbReference>
<keyword evidence="7 10" id="KW-0067">ATP-binding</keyword>
<feature type="binding site" evidence="10">
    <location>
        <position position="143"/>
    </location>
    <ligand>
        <name>CTP</name>
        <dbReference type="ChEBI" id="CHEBI:37563"/>
    </ligand>
</feature>
<dbReference type="PANTHER" id="PTHR39643">
    <property type="entry name" value="CCA-ADDING ENZYME"/>
    <property type="match status" value="1"/>
</dbReference>
<evidence type="ECO:0000256" key="2">
    <source>
        <dbReference type="ARBA" id="ARBA00022694"/>
    </source>
</evidence>
<gene>
    <name evidence="10" type="primary">cca</name>
    <name evidence="14" type="ordered locus">Igni_0849</name>
</gene>
<comment type="function">
    <text evidence="10">Catalyzes the addition and repair of the essential 3'-terminal CCA sequence in tRNAs without using a nucleic acid template. Adds these three nucleotides in the order of C, C, and A to the tRNA nucleotide-73, using CTP and ATP as substrates and producing inorganic pyrophosphate. tRNA 3'-terminal CCA addition is required both for tRNA processing and repair. Also involved in tRNA surveillance by mediating tandem CCA addition to generate a CCACCA at the 3' terminus of unstable tRNAs. While stable tRNAs receive only 3'-terminal CCA, unstable tRNAs are marked with CCACCA and rapidly degraded.</text>
</comment>
<dbReference type="AlphaFoldDB" id="A8AAS9"/>
<keyword evidence="15" id="KW-1185">Reference proteome</keyword>
<dbReference type="HAMAP" id="MF_01264">
    <property type="entry name" value="CCA_arch"/>
    <property type="match status" value="1"/>
</dbReference>
<dbReference type="Pfam" id="PF21133">
    <property type="entry name" value="CAA_C"/>
    <property type="match status" value="1"/>
</dbReference>
<dbReference type="Gene3D" id="3.30.460.10">
    <property type="entry name" value="Beta Polymerase, domain 2"/>
    <property type="match status" value="1"/>
</dbReference>
<evidence type="ECO:0000256" key="3">
    <source>
        <dbReference type="ARBA" id="ARBA00022695"/>
    </source>
</evidence>
<dbReference type="Gene3D" id="3.30.70.590">
    <property type="entry name" value="Poly(A) polymerase predicted RNA binding domain"/>
    <property type="match status" value="1"/>
</dbReference>
<feature type="binding site" evidence="10">
    <location>
        <position position="69"/>
    </location>
    <ligand>
        <name>Mg(2+)</name>
        <dbReference type="ChEBI" id="CHEBI:18420"/>
    </ligand>
</feature>
<keyword evidence="9 10" id="KW-0694">RNA-binding</keyword>
<comment type="catalytic activity">
    <reaction evidence="10">
        <text>a tRNA precursor + 2 CTP + ATP = a tRNA with a 3' CCA end + 3 diphosphate</text>
        <dbReference type="Rhea" id="RHEA:14433"/>
        <dbReference type="Rhea" id="RHEA-COMP:10465"/>
        <dbReference type="Rhea" id="RHEA-COMP:10468"/>
        <dbReference type="ChEBI" id="CHEBI:30616"/>
        <dbReference type="ChEBI" id="CHEBI:33019"/>
        <dbReference type="ChEBI" id="CHEBI:37563"/>
        <dbReference type="ChEBI" id="CHEBI:74896"/>
        <dbReference type="ChEBI" id="CHEBI:83071"/>
        <dbReference type="EC" id="2.7.7.72"/>
    </reaction>
</comment>
<keyword evidence="2 10" id="KW-0819">tRNA processing</keyword>
<organism evidence="14 15">
    <name type="scientific">Ignicoccus hospitalis (strain KIN4/I / DSM 18386 / JCM 14125)</name>
    <dbReference type="NCBI Taxonomy" id="453591"/>
    <lineage>
        <taxon>Archaea</taxon>
        <taxon>Thermoproteota</taxon>
        <taxon>Thermoprotei</taxon>
        <taxon>Desulfurococcales</taxon>
        <taxon>Desulfurococcaceae</taxon>
        <taxon>Ignicoccus</taxon>
    </lineage>
</organism>
<evidence type="ECO:0000256" key="1">
    <source>
        <dbReference type="ARBA" id="ARBA00022679"/>
    </source>
</evidence>
<evidence type="ECO:0000256" key="5">
    <source>
        <dbReference type="ARBA" id="ARBA00022741"/>
    </source>
</evidence>
<comment type="similarity">
    <text evidence="10">Belongs to the tRNA nucleotidyltransferase/poly(A) polymerase family. Archaeal CCA-adding enzyme subfamily.</text>
</comment>
<dbReference type="InterPro" id="IPR042090">
    <property type="entry name" value="CCA_tRNA_nucleotrans_2"/>
</dbReference>
<dbReference type="GeneID" id="5562866"/>
<dbReference type="Proteomes" id="UP000000262">
    <property type="component" value="Chromosome"/>
</dbReference>
<evidence type="ECO:0000259" key="13">
    <source>
        <dbReference type="Pfam" id="PF21133"/>
    </source>
</evidence>
<dbReference type="PANTHER" id="PTHR39643:SF1">
    <property type="entry name" value="CCA-ADDING ENZYME"/>
    <property type="match status" value="1"/>
</dbReference>
<dbReference type="GO" id="GO:0001680">
    <property type="term" value="P:tRNA 3'-terminal CCA addition"/>
    <property type="evidence" value="ECO:0007669"/>
    <property type="project" value="UniProtKB-UniRule"/>
</dbReference>
<feature type="binding site" evidence="10">
    <location>
        <position position="166"/>
    </location>
    <ligand>
        <name>CTP</name>
        <dbReference type="ChEBI" id="CHEBI:37563"/>
    </ligand>
</feature>
<dbReference type="InterPro" id="IPR006116">
    <property type="entry name" value="NT_2-5OAS_ClassI-CCAase"/>
</dbReference>
<feature type="binding site" evidence="10">
    <location>
        <position position="120"/>
    </location>
    <ligand>
        <name>Mg(2+)</name>
        <dbReference type="ChEBI" id="CHEBI:18420"/>
    </ligand>
</feature>
<dbReference type="Gene3D" id="1.10.1410.30">
    <property type="entry name" value="CCA tRNA nucleotidyltransferase, domain 2"/>
    <property type="match status" value="1"/>
</dbReference>
<feature type="domain" description="CCA-adding enzyme C-terminal" evidence="13">
    <location>
        <begin position="299"/>
        <end position="400"/>
    </location>
</feature>
<keyword evidence="5 10" id="KW-0547">Nucleotide-binding</keyword>
<keyword evidence="6 10" id="KW-0692">RNA repair</keyword>
<dbReference type="InterPro" id="IPR011068">
    <property type="entry name" value="NuclTrfase_I-like_C"/>
</dbReference>
<keyword evidence="8 10" id="KW-0460">Magnesium</keyword>
<dbReference type="EC" id="2.7.7.72" evidence="10"/>
<dbReference type="GO" id="GO:0004810">
    <property type="term" value="F:CCA tRNA nucleotidyltransferase activity"/>
    <property type="evidence" value="ECO:0007669"/>
    <property type="project" value="UniProtKB-UniRule"/>
</dbReference>
<dbReference type="GO" id="GO:0005524">
    <property type="term" value="F:ATP binding"/>
    <property type="evidence" value="ECO:0007669"/>
    <property type="project" value="UniProtKB-UniRule"/>
</dbReference>
<evidence type="ECO:0000256" key="6">
    <source>
        <dbReference type="ARBA" id="ARBA00022800"/>
    </source>
</evidence>
<dbReference type="GO" id="GO:0000049">
    <property type="term" value="F:tRNA binding"/>
    <property type="evidence" value="ECO:0007669"/>
    <property type="project" value="UniProtKB-UniRule"/>
</dbReference>
<dbReference type="SUPFAM" id="SSF81301">
    <property type="entry name" value="Nucleotidyltransferase"/>
    <property type="match status" value="1"/>
</dbReference>
<dbReference type="InterPro" id="IPR002934">
    <property type="entry name" value="Polymerase_NTP_transf_dom"/>
</dbReference>
<dbReference type="GO" id="GO:0000287">
    <property type="term" value="F:magnesium ion binding"/>
    <property type="evidence" value="ECO:0007669"/>
    <property type="project" value="UniProtKB-UniRule"/>
</dbReference>
<sequence length="436" mass="49400">MTPSRSEVEREVLEELRPTREEVRLRDELFVKTKSVLEDVLKKRGLEGEVTLQGSARKGTWLRGSLELDVFVLFPPKDKEWIKEVAFPALLEAARALGEPEVRFAEHPYVRTVIKGVPVEIVPAFKVRSASEAITAVDRTPFHTEWFLQQVRALGDWIRDEVRLLKAFMKGIGVYGAEIAVQGFSGFLCEVLATYYKGFRGVIEAAAREWRPPTVLETSLPKEEALKRFEGPLVVPDPTDPKRNAAAAVSLNAYSTFIIASKLYSVKPSKKFFFPPKPAPARPVLPTYVVEVPALRAPPETVWGELRRVAKSLVKNLRSLGFEVTRFALWSDGSAAKIALEFLQDSLPEWEVAKGPPAWSPHALRFLRDKESWWVDEGRLFARRKRKYTEAKSAIADILKKLKAKSLILENSKIERVELAEERWLAEFVSGRPPWS</sequence>
<dbReference type="RefSeq" id="WP_012122995.1">
    <property type="nucleotide sequence ID" value="NC_009776.1"/>
</dbReference>
<feature type="domain" description="tRNA nucleotidyltransferase substrate binding" evidence="12">
    <location>
        <begin position="160"/>
        <end position="274"/>
    </location>
</feature>
<comment type="subunit">
    <text evidence="10">Homodimer.</text>
</comment>
<dbReference type="InterPro" id="IPR048833">
    <property type="entry name" value="CAA_C"/>
</dbReference>
<dbReference type="InterPro" id="IPR043519">
    <property type="entry name" value="NT_sf"/>
</dbReference>
<proteinExistence type="inferred from homology"/>
<accession>A8AAS9</accession>
<protein>
    <recommendedName>
        <fullName evidence="10">CCA-adding enzyme</fullName>
        <ecNumber evidence="10">2.7.7.72</ecNumber>
    </recommendedName>
    <alternativeName>
        <fullName evidence="10">CCA tRNA nucleotidyltransferase</fullName>
    </alternativeName>
    <alternativeName>
        <fullName evidence="10">tRNA CCA-pyrophosphorylase</fullName>
    </alternativeName>
    <alternativeName>
        <fullName evidence="10">tRNA adenylyl-/cytidylyl- transferase</fullName>
    </alternativeName>
    <alternativeName>
        <fullName evidence="10">tRNA nucleotidyltransferase</fullName>
    </alternativeName>
    <alternativeName>
        <fullName evidence="10">tRNA-NT</fullName>
    </alternativeName>
</protein>
<keyword evidence="4 10" id="KW-0479">Metal-binding</keyword>
<keyword evidence="1 10" id="KW-0808">Transferase</keyword>
<dbReference type="HOGENOM" id="CLU_044679_1_0_2"/>